<evidence type="ECO:0000313" key="12">
    <source>
        <dbReference type="Proteomes" id="UP000029393"/>
    </source>
</evidence>
<dbReference type="CDD" id="cd02869">
    <property type="entry name" value="PseudoU_synth_RluA_like"/>
    <property type="match status" value="1"/>
</dbReference>
<comment type="similarity">
    <text evidence="1 8">Belongs to the pseudouridine synthase RluA family.</text>
</comment>
<dbReference type="Pfam" id="PF00849">
    <property type="entry name" value="PseudoU_synth_2"/>
    <property type="match status" value="1"/>
</dbReference>
<feature type="region of interest" description="Disordered" evidence="9">
    <location>
        <begin position="1"/>
        <end position="28"/>
    </location>
</feature>
<dbReference type="NCBIfam" id="NF008385">
    <property type="entry name" value="PRK11180.1"/>
    <property type="match status" value="1"/>
</dbReference>
<dbReference type="InterPro" id="IPR020103">
    <property type="entry name" value="PsdUridine_synth_cat_dom_sf"/>
</dbReference>
<dbReference type="CDD" id="cd00165">
    <property type="entry name" value="S4"/>
    <property type="match status" value="1"/>
</dbReference>
<keyword evidence="2 7" id="KW-0694">RNA-binding</keyword>
<dbReference type="InterPro" id="IPR006225">
    <property type="entry name" value="PsdUridine_synth_RluC/D"/>
</dbReference>
<dbReference type="GO" id="GO:0003723">
    <property type="term" value="F:RNA binding"/>
    <property type="evidence" value="ECO:0007669"/>
    <property type="project" value="UniProtKB-KW"/>
</dbReference>
<evidence type="ECO:0000256" key="3">
    <source>
        <dbReference type="ARBA" id="ARBA00023235"/>
    </source>
</evidence>
<dbReference type="EMBL" id="AVCK01000011">
    <property type="protein sequence ID" value="KFN47284.1"/>
    <property type="molecule type" value="Genomic_DNA"/>
</dbReference>
<evidence type="ECO:0000256" key="5">
    <source>
        <dbReference type="ARBA" id="ARBA00056072"/>
    </source>
</evidence>
<proteinExistence type="inferred from homology"/>
<dbReference type="SUPFAM" id="SSF55120">
    <property type="entry name" value="Pseudouridine synthase"/>
    <property type="match status" value="1"/>
</dbReference>
<dbReference type="GO" id="GO:0160140">
    <property type="term" value="F:23S rRNA pseudouridine(1911/1915/1917) synthase activity"/>
    <property type="evidence" value="ECO:0007669"/>
    <property type="project" value="UniProtKB-EC"/>
</dbReference>
<dbReference type="EC" id="5.4.99.-" evidence="8"/>
<evidence type="ECO:0000313" key="11">
    <source>
        <dbReference type="EMBL" id="KFN47284.1"/>
    </source>
</evidence>
<evidence type="ECO:0000256" key="1">
    <source>
        <dbReference type="ARBA" id="ARBA00010876"/>
    </source>
</evidence>
<comment type="catalytic activity">
    <reaction evidence="8">
        <text>a uridine in RNA = a pseudouridine in RNA</text>
        <dbReference type="Rhea" id="RHEA:48348"/>
        <dbReference type="Rhea" id="RHEA-COMP:12068"/>
        <dbReference type="Rhea" id="RHEA-COMP:12069"/>
        <dbReference type="ChEBI" id="CHEBI:65314"/>
        <dbReference type="ChEBI" id="CHEBI:65315"/>
    </reaction>
</comment>
<dbReference type="STRING" id="1384056.N787_09175"/>
<dbReference type="GO" id="GO:0000455">
    <property type="term" value="P:enzyme-directed rRNA pseudouridine synthesis"/>
    <property type="evidence" value="ECO:0007669"/>
    <property type="project" value="TreeGrafter"/>
</dbReference>
<dbReference type="PANTHER" id="PTHR21600:SF44">
    <property type="entry name" value="RIBOSOMAL LARGE SUBUNIT PSEUDOURIDINE SYNTHASE D"/>
    <property type="match status" value="1"/>
</dbReference>
<feature type="domain" description="RNA-binding S4" evidence="10">
    <location>
        <begin position="42"/>
        <end position="104"/>
    </location>
</feature>
<evidence type="ECO:0000256" key="9">
    <source>
        <dbReference type="SAM" id="MobiDB-lite"/>
    </source>
</evidence>
<accession>A0A091B8W3</accession>
<evidence type="ECO:0000256" key="4">
    <source>
        <dbReference type="ARBA" id="ARBA00036882"/>
    </source>
</evidence>
<dbReference type="Gene3D" id="3.30.2350.10">
    <property type="entry name" value="Pseudouridine synthase"/>
    <property type="match status" value="1"/>
</dbReference>
<keyword evidence="12" id="KW-1185">Reference proteome</keyword>
<dbReference type="InterPro" id="IPR050188">
    <property type="entry name" value="RluA_PseudoU_synthase"/>
</dbReference>
<dbReference type="InterPro" id="IPR006224">
    <property type="entry name" value="PsdUridine_synth_RluA-like_CS"/>
</dbReference>
<evidence type="ECO:0000256" key="6">
    <source>
        <dbReference type="PIRSR" id="PIRSR606225-1"/>
    </source>
</evidence>
<evidence type="ECO:0000256" key="8">
    <source>
        <dbReference type="RuleBase" id="RU362028"/>
    </source>
</evidence>
<dbReference type="PANTHER" id="PTHR21600">
    <property type="entry name" value="MITOCHONDRIAL RNA PSEUDOURIDINE SYNTHASE"/>
    <property type="match status" value="1"/>
</dbReference>
<dbReference type="NCBIfam" id="TIGR00005">
    <property type="entry name" value="rluA_subfam"/>
    <property type="match status" value="1"/>
</dbReference>
<dbReference type="PROSITE" id="PS50889">
    <property type="entry name" value="S4"/>
    <property type="match status" value="1"/>
</dbReference>
<comment type="caution">
    <text evidence="11">The sequence shown here is derived from an EMBL/GenBank/DDBJ whole genome shotgun (WGS) entry which is preliminary data.</text>
</comment>
<evidence type="ECO:0000259" key="10">
    <source>
        <dbReference type="SMART" id="SM00363"/>
    </source>
</evidence>
<dbReference type="InterPro" id="IPR006145">
    <property type="entry name" value="PsdUridine_synth_RsuA/RluA"/>
</dbReference>
<protein>
    <recommendedName>
        <fullName evidence="8">Pseudouridine synthase</fullName>
        <ecNumber evidence="8">5.4.99.-</ecNumber>
    </recommendedName>
</protein>
<dbReference type="SMART" id="SM00363">
    <property type="entry name" value="S4"/>
    <property type="match status" value="1"/>
</dbReference>
<comment type="catalytic activity">
    <reaction evidence="4">
        <text>uridine(1911/1915/1917) in 23S rRNA = pseudouridine(1911/1915/1917) in 23S rRNA</text>
        <dbReference type="Rhea" id="RHEA:42524"/>
        <dbReference type="Rhea" id="RHEA-COMP:10097"/>
        <dbReference type="Rhea" id="RHEA-COMP:10098"/>
        <dbReference type="ChEBI" id="CHEBI:65314"/>
        <dbReference type="ChEBI" id="CHEBI:65315"/>
        <dbReference type="EC" id="5.4.99.23"/>
    </reaction>
</comment>
<dbReference type="SUPFAM" id="SSF55174">
    <property type="entry name" value="Alpha-L RNA-binding motif"/>
    <property type="match status" value="1"/>
</dbReference>
<dbReference type="InterPro" id="IPR036986">
    <property type="entry name" value="S4_RNA-bd_sf"/>
</dbReference>
<dbReference type="PROSITE" id="PS01129">
    <property type="entry name" value="PSI_RLU"/>
    <property type="match status" value="1"/>
</dbReference>
<evidence type="ECO:0000256" key="7">
    <source>
        <dbReference type="PROSITE-ProRule" id="PRU00182"/>
    </source>
</evidence>
<name>A0A091B8W3_9GAMM</name>
<comment type="function">
    <text evidence="5">Responsible for synthesis of pseudouridine from uracil at positions 1911, 1915 and 1917 in 23S ribosomal RNA.</text>
</comment>
<dbReference type="Pfam" id="PF01479">
    <property type="entry name" value="S4"/>
    <property type="match status" value="1"/>
</dbReference>
<evidence type="ECO:0000256" key="2">
    <source>
        <dbReference type="ARBA" id="ARBA00022884"/>
    </source>
</evidence>
<gene>
    <name evidence="11" type="ORF">N787_09175</name>
</gene>
<keyword evidence="3 8" id="KW-0413">Isomerase</keyword>
<dbReference type="InterPro" id="IPR002942">
    <property type="entry name" value="S4_RNA-bd"/>
</dbReference>
<sequence>MNAAPGPPRPHETPMSQPNPPENDDNERELLESSIPLASAGRRFDQVLAELFPDFSRSRLTEWIKAGDALLDGRLVKPKEAVRGGEPVTLSVRIEVETGEALPEDIPLEILFQDEDVLVVNKPAGLVVHPGAGNPRGTLVNALLHFDPRLAGLPRAGIVHRLDKDTSGLMVVARNLRAHTSLVEQLSGREAHRQYLAVVQGTMVAGTTINAPIGRHPTDRVRMAVAKEGAPGRDAITHYRVREKFRAHTLVECRLETGRTHQIRVHMAYVRHPIVGDPLYGGSFRLPKAATEDLVARLQGFKRQALHAEKLSFKHPATGEMVTVESPMPEDMQGLVLDLRNDTAAAKKAG</sequence>
<feature type="active site" evidence="6">
    <location>
        <position position="163"/>
    </location>
</feature>
<dbReference type="PATRIC" id="fig|1384056.3.peg.691"/>
<organism evidence="11 12">
    <name type="scientific">Arenimonas metalli CF5-1</name>
    <dbReference type="NCBI Taxonomy" id="1384056"/>
    <lineage>
        <taxon>Bacteria</taxon>
        <taxon>Pseudomonadati</taxon>
        <taxon>Pseudomonadota</taxon>
        <taxon>Gammaproteobacteria</taxon>
        <taxon>Lysobacterales</taxon>
        <taxon>Lysobacteraceae</taxon>
        <taxon>Arenimonas</taxon>
    </lineage>
</organism>
<reference evidence="11 12" key="1">
    <citation type="submission" date="2013-09" db="EMBL/GenBank/DDBJ databases">
        <title>Genome sequencing of Arenimonas metalli.</title>
        <authorList>
            <person name="Chen F."/>
            <person name="Wang G."/>
        </authorList>
    </citation>
    <scope>NUCLEOTIDE SEQUENCE [LARGE SCALE GENOMIC DNA]</scope>
    <source>
        <strain evidence="11 12">CF5-1</strain>
    </source>
</reference>
<dbReference type="eggNOG" id="COG0564">
    <property type="taxonomic scope" value="Bacteria"/>
</dbReference>
<dbReference type="Gene3D" id="3.10.290.10">
    <property type="entry name" value="RNA-binding S4 domain"/>
    <property type="match status" value="1"/>
</dbReference>
<dbReference type="AlphaFoldDB" id="A0A091B8W3"/>
<dbReference type="FunFam" id="3.30.2350.10:FF:000006">
    <property type="entry name" value="Pseudouridine synthase"/>
    <property type="match status" value="1"/>
</dbReference>
<dbReference type="Proteomes" id="UP000029393">
    <property type="component" value="Unassembled WGS sequence"/>
</dbReference>